<protein>
    <submittedName>
        <fullName evidence="2">Uncharacterized protein</fullName>
    </submittedName>
</protein>
<evidence type="ECO:0000313" key="2">
    <source>
        <dbReference type="EMBL" id="EGW05592.1"/>
    </source>
</evidence>
<feature type="compositionally biased region" description="Basic and acidic residues" evidence="1">
    <location>
        <begin position="322"/>
        <end position="342"/>
    </location>
</feature>
<dbReference type="PANTHER" id="PTHR47080">
    <property type="entry name" value="CHROMOSOME 16 OPEN READING FRAME 96"/>
    <property type="match status" value="1"/>
</dbReference>
<sequence length="509" mass="55554">MSFSVTFSELANIAIPQCGVVNFKALHLLIQGILDHIQISGLKKVLSGDEDFLQTSQVVIMPREGEAQTIINPMKRLSNIFDTVVERINKIENQISSMQTMPTTTSLLEASQGTSRPAEEMWNTIKLLKRIEAIEEVTAKFMKTLQDLLNDLYILKRTVETLQKDVDLMKFIFGKVTLQDKVGAIPEPKDMVLWSGLHEAMFSPGQMYRAPFPAMEAGPQHQVPKTGTPLSDLEERDEYEYGYMEQVPRDGAPQDGVPKEEAPQDGVTKEEAPQVGVPKERAPQDGVPKEGAPQDRAPKDRVHHHRAHRRRVPKDGAPQDSASKDTVHKDKEQKDKTPEAQSKHSLSALKKLKSVASVAAATAAAYAAAANTAAQRATAALKAIKDPESKLASSASTMAAGGPLEAFADFLGSGTSPGATDIIPYSDDELQELVETLTPATRPTTPRSALSQAMVTASQAVSPEEKKAAVQYSMSHLAQMPVRHDSLKEELVHLSTKLNQRLDYLGSPG</sequence>
<dbReference type="FunCoup" id="G3HS64">
    <property type="interactions" value="6"/>
</dbReference>
<dbReference type="InParanoid" id="G3HS64"/>
<name>G3HS64_CRIGR</name>
<dbReference type="PANTHER" id="PTHR47080:SF1">
    <property type="entry name" value="CHROMOSOME 16 OPEN READING FRAME 96"/>
    <property type="match status" value="1"/>
</dbReference>
<feature type="region of interest" description="Disordered" evidence="1">
    <location>
        <begin position="247"/>
        <end position="348"/>
    </location>
</feature>
<feature type="compositionally biased region" description="Basic residues" evidence="1">
    <location>
        <begin position="301"/>
        <end position="312"/>
    </location>
</feature>
<feature type="compositionally biased region" description="Basic and acidic residues" evidence="1">
    <location>
        <begin position="257"/>
        <end position="283"/>
    </location>
</feature>
<evidence type="ECO:0000256" key="1">
    <source>
        <dbReference type="SAM" id="MobiDB-lite"/>
    </source>
</evidence>
<dbReference type="STRING" id="10029.G3HS64"/>
<proteinExistence type="predicted"/>
<organism evidence="2 3">
    <name type="scientific">Cricetulus griseus</name>
    <name type="common">Chinese hamster</name>
    <name type="synonym">Cricetulus barabensis griseus</name>
    <dbReference type="NCBI Taxonomy" id="10029"/>
    <lineage>
        <taxon>Eukaryota</taxon>
        <taxon>Metazoa</taxon>
        <taxon>Chordata</taxon>
        <taxon>Craniata</taxon>
        <taxon>Vertebrata</taxon>
        <taxon>Euteleostomi</taxon>
        <taxon>Mammalia</taxon>
        <taxon>Eutheria</taxon>
        <taxon>Euarchontoglires</taxon>
        <taxon>Glires</taxon>
        <taxon>Rodentia</taxon>
        <taxon>Myomorpha</taxon>
        <taxon>Muroidea</taxon>
        <taxon>Cricetidae</taxon>
        <taxon>Cricetinae</taxon>
        <taxon>Cricetulus</taxon>
    </lineage>
</organism>
<dbReference type="AlphaFoldDB" id="G3HS64"/>
<accession>G3HS64</accession>
<dbReference type="eggNOG" id="ENOG502RC3N">
    <property type="taxonomic scope" value="Eukaryota"/>
</dbReference>
<reference evidence="3" key="1">
    <citation type="journal article" date="2011" name="Nat. Biotechnol.">
        <title>The genomic sequence of the Chinese hamster ovary (CHO)-K1 cell line.</title>
        <authorList>
            <person name="Xu X."/>
            <person name="Nagarajan H."/>
            <person name="Lewis N.E."/>
            <person name="Pan S."/>
            <person name="Cai Z."/>
            <person name="Liu X."/>
            <person name="Chen W."/>
            <person name="Xie M."/>
            <person name="Wang W."/>
            <person name="Hammond S."/>
            <person name="Andersen M.R."/>
            <person name="Neff N."/>
            <person name="Passarelli B."/>
            <person name="Koh W."/>
            <person name="Fan H.C."/>
            <person name="Wang J."/>
            <person name="Gui Y."/>
            <person name="Lee K.H."/>
            <person name="Betenbaugh M.J."/>
            <person name="Quake S.R."/>
            <person name="Famili I."/>
            <person name="Palsson B.O."/>
            <person name="Wang J."/>
        </authorList>
    </citation>
    <scope>NUCLEOTIDE SEQUENCE [LARGE SCALE GENOMIC DNA]</scope>
    <source>
        <strain evidence="3">CHO K1 cell line</strain>
    </source>
</reference>
<dbReference type="EMBL" id="JH000651">
    <property type="protein sequence ID" value="EGW05592.1"/>
    <property type="molecule type" value="Genomic_DNA"/>
</dbReference>
<dbReference type="Proteomes" id="UP000001075">
    <property type="component" value="Unassembled WGS sequence"/>
</dbReference>
<evidence type="ECO:0000313" key="3">
    <source>
        <dbReference type="Proteomes" id="UP000001075"/>
    </source>
</evidence>
<gene>
    <name evidence="2" type="ORF">I79_013690</name>
</gene>